<evidence type="ECO:0000313" key="6">
    <source>
        <dbReference type="EMBL" id="TDH69437.1"/>
    </source>
</evidence>
<dbReference type="InterPro" id="IPR043519">
    <property type="entry name" value="NT_sf"/>
</dbReference>
<dbReference type="InterPro" id="IPR058921">
    <property type="entry name" value="PAP/OAS1-rel"/>
</dbReference>
<dbReference type="Gene3D" id="1.25.40.10">
    <property type="entry name" value="Tetratricopeptide repeat domain"/>
    <property type="match status" value="2"/>
</dbReference>
<evidence type="ECO:0000259" key="5">
    <source>
        <dbReference type="Pfam" id="PF26180"/>
    </source>
</evidence>
<dbReference type="SUPFAM" id="SSF48452">
    <property type="entry name" value="TPR-like"/>
    <property type="match status" value="2"/>
</dbReference>
<keyword evidence="1" id="KW-0802">TPR repeat</keyword>
<feature type="region of interest" description="Disordered" evidence="3">
    <location>
        <begin position="615"/>
        <end position="655"/>
    </location>
</feature>
<accession>A0A976IEZ7</accession>
<dbReference type="Pfam" id="PF13432">
    <property type="entry name" value="TPR_16"/>
    <property type="match status" value="1"/>
</dbReference>
<dbReference type="EMBL" id="SHOA02000005">
    <property type="protein sequence ID" value="TDH69437.1"/>
    <property type="molecule type" value="Genomic_DNA"/>
</dbReference>
<name>A0A976IEZ7_BRELC</name>
<feature type="region of interest" description="Disordered" evidence="3">
    <location>
        <begin position="1531"/>
        <end position="1555"/>
    </location>
</feature>
<dbReference type="Gene3D" id="3.30.460.10">
    <property type="entry name" value="Beta Polymerase, domain 2"/>
    <property type="match status" value="1"/>
</dbReference>
<feature type="compositionally biased region" description="Low complexity" evidence="3">
    <location>
        <begin position="1128"/>
        <end position="1145"/>
    </location>
</feature>
<dbReference type="PANTHER" id="PTHR45979">
    <property type="entry name" value="PAP/OAS1 SUBSTRATE-BINDING DOMAIN SUPERFAMILY"/>
    <property type="match status" value="1"/>
</dbReference>
<dbReference type="PANTHER" id="PTHR45979:SF30">
    <property type="entry name" value="NUCLEOTIDYLTRANSFERASE"/>
    <property type="match status" value="1"/>
</dbReference>
<feature type="coiled-coil region" evidence="2">
    <location>
        <begin position="948"/>
        <end position="978"/>
    </location>
</feature>
<sequence>MKVDTPRNPAISSKKKEENFDEVDKRIQIPVATRLKMEMNVKMNVNSNNSLNEDTRLLRTGINQYRNLQHLNTAPTARRFSGSAERATERGVSLMERKQYGAAIPFFTEAIETLSSSELSTVSSIVKLFHQRGLCYLAVKKYKCAIQDLSRVMQMTPKSSELFAKRGKAYAALGEHHAAMLDYNEAISLVATQGLLHDYKGMIMQSDGLSSRLVQLRSLYLARAKVYKAMNNISHALEDLCHAEHSAGGHRDVELFYERAQLYLHCHQDSLALQDFDRFLELQDEAEESRHFDASGGVGGLAGFVAPPDSELTTRVLDVFLERAKLLQRMAFEEYARERKDAELAAVEQGQATRTGKVKVTTGVHGAVTPTPYRGIESRRLENRALEDYSKALDIDATNVETLRLHGESLMHLGRYDEALADFKRALQEDPLDFTVSMARANLYRQRGDLQAAIDEVSAVLRVNGFFINGLKLRAQLYEESGAIQEAENDYSSIIHAHYDKSEAETASTGNVTLELASGGTWHVSAYGKGKHEKAGGKITSEVAAQALLCRARIRLVREQFDAAEEDYQTILSSFANNMEAQLELQETRERRVMLTQRKQREALAWLEQNADATDGVNVNGNVSGSKSKRKKRKKKKKTTSLQPSASERPPAGYVLLEDDEEELLKTEQEEKALSSQETGEGEGTETMTIIDCDEVKRLSEPVPDKTSDTEKKMRDTKQGSDHISTVSYEVSSGCERPRPIVVTNVMTRDEAWDSMWDEEAEEIAVSDFKGMTTSPQSVDVLSRNKEISLSDKKTFCQEVENPSSCCNVENAPVIEKINDEASGSSEDGKDPSNQPKTVLMDEKYLKKRKRQLKKLRAILQHASDERDKDAINEALARAERKQMSAALYDDIQRAHNVLNDLAAAEDQRSHDCLEPLSNENVASLTSPIKLSKSPSLAIRPIAYGQALQAAEQQQQQLKICQKLLEEKEAEIISLRRLVAQTESCVQEDVTSKEARSQAKAAGLASYVIQLRTQFPVQKACARQAEALIEWIGPSDTADSVRQQVLSFVQRIITAQFPLAAAPLFFATGSYPMKTYLPGSDLDICLLVPQALETSWYYIVMQALCVAGGSGGAGTVLDLGHMGRSGEASGTSSPSAPHTASGSSSGSLLLTNTVRNVTFINADVRVVKCTIDNISVDLTANRVGALGAVRLLDAMSTRVGRKNLFKKSLILIKAWCAHESSSFVQTATAETGGLNIPLGLSSLPQTVMGASHGGFSTYAVNTIVMALFNEHGDALIHPLQALYLFLDRLAEFPWHESALSLHGAVSLCRLATMPANEYTHFKYKPHCAKLDAKDIEAIRDALCDEFGAFDAMLTSQKGNSFPVRVCNIVDPLDEKNNLARSVSAEGFPVLKRAFRLARDQLAALLKNNLEPGSAHLLDEDGSKVFFAQCWHLYGRGDGWRPDLLTHPRQTWHGMALSSSIKKNKTTSRHPATSALGTIDEDEGRRWESLLPSVDASAMNALLFQHQQLQQQAVAAAAYHHGSTIAYQQPYYNPLQHTPSSPQPSGVPTRTIDNVA</sequence>
<feature type="domain" description="Poly(A) RNA polymerase mitochondrial-like central palm" evidence="4">
    <location>
        <begin position="1024"/>
        <end position="1194"/>
    </location>
</feature>
<feature type="region of interest" description="Disordered" evidence="3">
    <location>
        <begin position="1124"/>
        <end position="1145"/>
    </location>
</feature>
<dbReference type="Gene3D" id="1.10.1410.10">
    <property type="match status" value="1"/>
</dbReference>
<protein>
    <submittedName>
        <fullName evidence="6">Uncharacterized protein</fullName>
    </submittedName>
</protein>
<reference evidence="6 7" key="1">
    <citation type="journal article" date="2021" name="Genome Biol.">
        <title>AFLAP: assembly-free linkage analysis pipeline using k-mers from genome sequencing data.</title>
        <authorList>
            <person name="Fletcher K."/>
            <person name="Zhang L."/>
            <person name="Gil J."/>
            <person name="Han R."/>
            <person name="Cavanaugh K."/>
            <person name="Michelmore R."/>
        </authorList>
    </citation>
    <scope>NUCLEOTIDE SEQUENCE [LARGE SCALE GENOMIC DNA]</scope>
    <source>
        <strain evidence="6 7">SF5</strain>
    </source>
</reference>
<evidence type="ECO:0000259" key="4">
    <source>
        <dbReference type="Pfam" id="PF22600"/>
    </source>
</evidence>
<feature type="region of interest" description="Disordered" evidence="3">
    <location>
        <begin position="667"/>
        <end position="686"/>
    </location>
</feature>
<gene>
    <name evidence="6" type="ORF">CCR75_007706</name>
</gene>
<dbReference type="InterPro" id="IPR019734">
    <property type="entry name" value="TPR_rpt"/>
</dbReference>
<feature type="compositionally biased region" description="Basic residues" evidence="3">
    <location>
        <begin position="627"/>
        <end position="639"/>
    </location>
</feature>
<dbReference type="PROSITE" id="PS50293">
    <property type="entry name" value="TPR_REGION"/>
    <property type="match status" value="1"/>
</dbReference>
<dbReference type="Pfam" id="PF26180">
    <property type="entry name" value="PAP-OAS1"/>
    <property type="match status" value="1"/>
</dbReference>
<feature type="compositionally biased region" description="Polar residues" evidence="3">
    <location>
        <begin position="722"/>
        <end position="731"/>
    </location>
</feature>
<feature type="coiled-coil region" evidence="2">
    <location>
        <begin position="846"/>
        <end position="882"/>
    </location>
</feature>
<evidence type="ECO:0000256" key="2">
    <source>
        <dbReference type="SAM" id="Coils"/>
    </source>
</evidence>
<dbReference type="Proteomes" id="UP000294530">
    <property type="component" value="Unassembled WGS sequence"/>
</dbReference>
<proteinExistence type="predicted"/>
<feature type="compositionally biased region" description="Basic and acidic residues" evidence="3">
    <location>
        <begin position="701"/>
        <end position="721"/>
    </location>
</feature>
<evidence type="ECO:0000313" key="7">
    <source>
        <dbReference type="Proteomes" id="UP000294530"/>
    </source>
</evidence>
<dbReference type="Pfam" id="PF22600">
    <property type="entry name" value="MTPAP-like_central"/>
    <property type="match status" value="1"/>
</dbReference>
<dbReference type="SUPFAM" id="SSF81631">
    <property type="entry name" value="PAP/OAS1 substrate-binding domain"/>
    <property type="match status" value="1"/>
</dbReference>
<dbReference type="InterPro" id="IPR011990">
    <property type="entry name" value="TPR-like_helical_dom_sf"/>
</dbReference>
<dbReference type="InterPro" id="IPR054708">
    <property type="entry name" value="MTPAP-like_central"/>
</dbReference>
<organism evidence="6 7">
    <name type="scientific">Bremia lactucae</name>
    <name type="common">Lettuce downy mildew</name>
    <dbReference type="NCBI Taxonomy" id="4779"/>
    <lineage>
        <taxon>Eukaryota</taxon>
        <taxon>Sar</taxon>
        <taxon>Stramenopiles</taxon>
        <taxon>Oomycota</taxon>
        <taxon>Peronosporomycetes</taxon>
        <taxon>Peronosporales</taxon>
        <taxon>Peronosporaceae</taxon>
        <taxon>Bremia</taxon>
    </lineage>
</organism>
<feature type="repeat" description="TPR" evidence="1">
    <location>
        <begin position="400"/>
        <end position="433"/>
    </location>
</feature>
<dbReference type="PROSITE" id="PS50005">
    <property type="entry name" value="TPR"/>
    <property type="match status" value="3"/>
</dbReference>
<dbReference type="OrthoDB" id="273917at2759"/>
<keyword evidence="7" id="KW-1185">Reference proteome</keyword>
<evidence type="ECO:0000256" key="3">
    <source>
        <dbReference type="SAM" id="MobiDB-lite"/>
    </source>
</evidence>
<dbReference type="InterPro" id="IPR058920">
    <property type="entry name" value="PAP-OAS1-bd-rel"/>
</dbReference>
<dbReference type="SMART" id="SM00028">
    <property type="entry name" value="TPR"/>
    <property type="match status" value="9"/>
</dbReference>
<dbReference type="GeneID" id="94351435"/>
<dbReference type="Pfam" id="PF13181">
    <property type="entry name" value="TPR_8"/>
    <property type="match status" value="1"/>
</dbReference>
<evidence type="ECO:0000256" key="1">
    <source>
        <dbReference type="PROSITE-ProRule" id="PRU00339"/>
    </source>
</evidence>
<keyword evidence="2" id="KW-0175">Coiled coil</keyword>
<feature type="repeat" description="TPR" evidence="1">
    <location>
        <begin position="126"/>
        <end position="159"/>
    </location>
</feature>
<feature type="domain" description="PAP/OAS1 substrate-binding-related" evidence="5">
    <location>
        <begin position="1247"/>
        <end position="1408"/>
    </location>
</feature>
<feature type="region of interest" description="Disordered" evidence="3">
    <location>
        <begin position="701"/>
        <end position="732"/>
    </location>
</feature>
<feature type="repeat" description="TPR" evidence="1">
    <location>
        <begin position="160"/>
        <end position="193"/>
    </location>
</feature>
<comment type="caution">
    <text evidence="6">The sequence shown here is derived from an EMBL/GenBank/DDBJ whole genome shotgun (WGS) entry which is preliminary data.</text>
</comment>
<dbReference type="KEGG" id="blac:94351435"/>
<dbReference type="SUPFAM" id="SSF81301">
    <property type="entry name" value="Nucleotidyltransferase"/>
    <property type="match status" value="1"/>
</dbReference>
<dbReference type="RefSeq" id="XP_067818936.1">
    <property type="nucleotide sequence ID" value="XM_067965764.1"/>
</dbReference>